<proteinExistence type="predicted"/>
<organism evidence="1 2">
    <name type="scientific">Protopolystoma xenopodis</name>
    <dbReference type="NCBI Taxonomy" id="117903"/>
    <lineage>
        <taxon>Eukaryota</taxon>
        <taxon>Metazoa</taxon>
        <taxon>Spiralia</taxon>
        <taxon>Lophotrochozoa</taxon>
        <taxon>Platyhelminthes</taxon>
        <taxon>Monogenea</taxon>
        <taxon>Polyopisthocotylea</taxon>
        <taxon>Polystomatidea</taxon>
        <taxon>Polystomatidae</taxon>
        <taxon>Protopolystoma</taxon>
    </lineage>
</organism>
<gene>
    <name evidence="1" type="ORF">PXEA_LOCUS31247</name>
</gene>
<sequence>MPLDQFQTYVVSLLNSSLVKYVGLNSTDGDSLVWLFLQGSRYPIAEGLKCAISLAFCVTPERIMRSLTVMLT</sequence>
<protein>
    <submittedName>
        <fullName evidence="1">Uncharacterized protein</fullName>
    </submittedName>
</protein>
<dbReference type="EMBL" id="CAAALY010256028">
    <property type="protein sequence ID" value="VEL37807.1"/>
    <property type="molecule type" value="Genomic_DNA"/>
</dbReference>
<reference evidence="1" key="1">
    <citation type="submission" date="2018-11" db="EMBL/GenBank/DDBJ databases">
        <authorList>
            <consortium name="Pathogen Informatics"/>
        </authorList>
    </citation>
    <scope>NUCLEOTIDE SEQUENCE</scope>
</reference>
<dbReference type="Proteomes" id="UP000784294">
    <property type="component" value="Unassembled WGS sequence"/>
</dbReference>
<keyword evidence="2" id="KW-1185">Reference proteome</keyword>
<evidence type="ECO:0000313" key="2">
    <source>
        <dbReference type="Proteomes" id="UP000784294"/>
    </source>
</evidence>
<dbReference type="AlphaFoldDB" id="A0A448XJ01"/>
<comment type="caution">
    <text evidence="1">The sequence shown here is derived from an EMBL/GenBank/DDBJ whole genome shotgun (WGS) entry which is preliminary data.</text>
</comment>
<name>A0A448XJ01_9PLAT</name>
<evidence type="ECO:0000313" key="1">
    <source>
        <dbReference type="EMBL" id="VEL37807.1"/>
    </source>
</evidence>
<accession>A0A448XJ01</accession>